<dbReference type="GO" id="GO:0015020">
    <property type="term" value="F:glucuronosyltransferase activity"/>
    <property type="evidence" value="ECO:0007669"/>
    <property type="project" value="UniProtKB-EC"/>
</dbReference>
<keyword evidence="4" id="KW-0328">Glycosyltransferase</keyword>
<reference evidence="14 15" key="1">
    <citation type="submission" date="2022-04" db="EMBL/GenBank/DDBJ databases">
        <title>Chromosome-level reference genomes for two strains of Caenorhabditis briggsae: an improved platform for comparative genomics.</title>
        <authorList>
            <person name="Stevens L."/>
            <person name="Andersen E."/>
        </authorList>
    </citation>
    <scope>NUCLEOTIDE SEQUENCE [LARGE SCALE GENOMIC DNA]</scope>
    <source>
        <strain evidence="14">VX34</strain>
        <tissue evidence="14">Whole-organism</tissue>
    </source>
</reference>
<dbReference type="GO" id="GO:0016020">
    <property type="term" value="C:membrane"/>
    <property type="evidence" value="ECO:0007669"/>
    <property type="project" value="UniProtKB-SubCell"/>
</dbReference>
<evidence type="ECO:0000256" key="11">
    <source>
        <dbReference type="ARBA" id="ARBA00047475"/>
    </source>
</evidence>
<evidence type="ECO:0000313" key="15">
    <source>
        <dbReference type="Proteomes" id="UP000829354"/>
    </source>
</evidence>
<dbReference type="Proteomes" id="UP000829354">
    <property type="component" value="Chromosome III"/>
</dbReference>
<dbReference type="PROSITE" id="PS00375">
    <property type="entry name" value="UDPGT"/>
    <property type="match status" value="1"/>
</dbReference>
<keyword evidence="5" id="KW-0808">Transferase</keyword>
<evidence type="ECO:0000256" key="6">
    <source>
        <dbReference type="ARBA" id="ARBA00022692"/>
    </source>
</evidence>
<comment type="subcellular location">
    <subcellularLocation>
        <location evidence="1">Membrane</location>
        <topology evidence="1">Single-pass membrane protein</topology>
    </subcellularLocation>
</comment>
<evidence type="ECO:0000256" key="7">
    <source>
        <dbReference type="ARBA" id="ARBA00022729"/>
    </source>
</evidence>
<evidence type="ECO:0000256" key="13">
    <source>
        <dbReference type="SAM" id="SignalP"/>
    </source>
</evidence>
<dbReference type="Gene3D" id="3.40.50.2000">
    <property type="entry name" value="Glycogen Phosphorylase B"/>
    <property type="match status" value="1"/>
</dbReference>
<evidence type="ECO:0000256" key="3">
    <source>
        <dbReference type="ARBA" id="ARBA00012544"/>
    </source>
</evidence>
<keyword evidence="10" id="KW-0325">Glycoprotein</keyword>
<dbReference type="PANTHER" id="PTHR48043">
    <property type="entry name" value="EG:EG0003.4 PROTEIN-RELATED"/>
    <property type="match status" value="1"/>
</dbReference>
<evidence type="ECO:0000313" key="14">
    <source>
        <dbReference type="EMBL" id="UMM24533.1"/>
    </source>
</evidence>
<dbReference type="InterPro" id="IPR035595">
    <property type="entry name" value="UDP_glycos_trans_CS"/>
</dbReference>
<name>A0AAE9EM73_CAEBR</name>
<dbReference type="CDD" id="cd03784">
    <property type="entry name" value="GT1_Gtf-like"/>
    <property type="match status" value="1"/>
</dbReference>
<evidence type="ECO:0000256" key="1">
    <source>
        <dbReference type="ARBA" id="ARBA00004167"/>
    </source>
</evidence>
<keyword evidence="7 13" id="KW-0732">Signal</keyword>
<evidence type="ECO:0000256" key="4">
    <source>
        <dbReference type="ARBA" id="ARBA00022676"/>
    </source>
</evidence>
<protein>
    <recommendedName>
        <fullName evidence="3">glucuronosyltransferase</fullName>
        <ecNumber evidence="3">2.4.1.17</ecNumber>
    </recommendedName>
</protein>
<evidence type="ECO:0000256" key="5">
    <source>
        <dbReference type="ARBA" id="ARBA00022679"/>
    </source>
</evidence>
<gene>
    <name evidence="14" type="ORF">L5515_004722</name>
</gene>
<evidence type="ECO:0000256" key="12">
    <source>
        <dbReference type="SAM" id="MobiDB-lite"/>
    </source>
</evidence>
<dbReference type="EC" id="2.4.1.17" evidence="3"/>
<dbReference type="EMBL" id="CP092622">
    <property type="protein sequence ID" value="UMM24533.1"/>
    <property type="molecule type" value="Genomic_DNA"/>
</dbReference>
<feature type="compositionally biased region" description="Basic and acidic residues" evidence="12">
    <location>
        <begin position="630"/>
        <end position="644"/>
    </location>
</feature>
<accession>A0AAE9EM73</accession>
<dbReference type="InterPro" id="IPR050271">
    <property type="entry name" value="UDP-glycosyltransferase"/>
</dbReference>
<keyword evidence="8" id="KW-1133">Transmembrane helix</keyword>
<evidence type="ECO:0000256" key="10">
    <source>
        <dbReference type="ARBA" id="ARBA00023180"/>
    </source>
</evidence>
<evidence type="ECO:0000256" key="2">
    <source>
        <dbReference type="ARBA" id="ARBA00009995"/>
    </source>
</evidence>
<keyword evidence="15" id="KW-1185">Reference proteome</keyword>
<dbReference type="InterPro" id="IPR002213">
    <property type="entry name" value="UDP_glucos_trans"/>
</dbReference>
<comment type="similarity">
    <text evidence="2">Belongs to the UDP-glycosyltransferase family.</text>
</comment>
<feature type="signal peptide" evidence="13">
    <location>
        <begin position="1"/>
        <end position="20"/>
    </location>
</feature>
<organism evidence="14 15">
    <name type="scientific">Caenorhabditis briggsae</name>
    <dbReference type="NCBI Taxonomy" id="6238"/>
    <lineage>
        <taxon>Eukaryota</taxon>
        <taxon>Metazoa</taxon>
        <taxon>Ecdysozoa</taxon>
        <taxon>Nematoda</taxon>
        <taxon>Chromadorea</taxon>
        <taxon>Rhabditida</taxon>
        <taxon>Rhabditina</taxon>
        <taxon>Rhabditomorpha</taxon>
        <taxon>Rhabditoidea</taxon>
        <taxon>Rhabditidae</taxon>
        <taxon>Peloderinae</taxon>
        <taxon>Caenorhabditis</taxon>
    </lineage>
</organism>
<dbReference type="PANTHER" id="PTHR48043:SF46">
    <property type="entry name" value="UDP-GLUCURONOSYLTRANSFERASE UGT-60-RELATED"/>
    <property type="match status" value="1"/>
</dbReference>
<feature type="region of interest" description="Disordered" evidence="12">
    <location>
        <begin position="611"/>
        <end position="644"/>
    </location>
</feature>
<evidence type="ECO:0000256" key="9">
    <source>
        <dbReference type="ARBA" id="ARBA00023136"/>
    </source>
</evidence>
<dbReference type="AlphaFoldDB" id="A0AAE9EM73"/>
<evidence type="ECO:0000256" key="8">
    <source>
        <dbReference type="ARBA" id="ARBA00022989"/>
    </source>
</evidence>
<sequence length="671" mass="76578">MLYPTTKFLLLLSIFTLSDSLRILQIVPGFTNSHVLFNYRLAETLRFLGHDVKMWTQMEMAMLDTGNNKLPEGVTEYRIPIHFKDTLKTEGLKVFQSMMFESGDANDLWWTGQEFKDMRVEACEQMLKHDEKVYEDFRKEGFDVAIAHFHDLCPLAIAKKMNVKRVIWITHGTSIYDFSAVELGLRTIPSSIPHPLSSAGFFQSFSDRVQNTLWHLSLLDFVNLPQNLLIEENLFYREFVGNDQEDLWDLAKTTVPSLLINGDRMLDFPRPLPVHIAFSGELGVRKGKKAVMEKWLEEIIEKPSDGLIVFSLGTVSNTTNMPAQMINSFLGAFGKLKSYTVLWRMEKSIPGAEKYDNLHLVKWLPQKDIMRHPKMKLMIAHGGYNSFLEAAQAGIPAVLMPLFADQKINAKRAQRFGMATVLDKLDLTVNKVYGAVMEALKPEYSKNAKKLSAMLSDQVSTEPYYALRYSLKLATIEQTGMPVAFSWISNKVNRLRSRHNMEQSKTKPDPNSFEAMFTPEVKNVVTQFLKDRMEECEPYYSVENTPEPDICKICNSRLGRFTGNACIHTKVFCRYCCYDTLYQSLEKYLCGEPEVRCTKCEAEIHTLTQRKIRRISGGSEGSGDQSDQSEGSKENEENCPVEERSMSVQDFTTSIIHAAHINRGYESTGSQ</sequence>
<proteinExistence type="inferred from homology"/>
<comment type="catalytic activity">
    <reaction evidence="11">
        <text>glucuronate acceptor + UDP-alpha-D-glucuronate = acceptor beta-D-glucuronoside + UDP + H(+)</text>
        <dbReference type="Rhea" id="RHEA:21032"/>
        <dbReference type="ChEBI" id="CHEBI:15378"/>
        <dbReference type="ChEBI" id="CHEBI:58052"/>
        <dbReference type="ChEBI" id="CHEBI:58223"/>
        <dbReference type="ChEBI" id="CHEBI:132367"/>
        <dbReference type="ChEBI" id="CHEBI:132368"/>
        <dbReference type="EC" id="2.4.1.17"/>
    </reaction>
</comment>
<keyword evidence="9" id="KW-0472">Membrane</keyword>
<dbReference type="SUPFAM" id="SSF53756">
    <property type="entry name" value="UDP-Glycosyltransferase/glycogen phosphorylase"/>
    <property type="match status" value="1"/>
</dbReference>
<keyword evidence="6" id="KW-0812">Transmembrane</keyword>
<dbReference type="Pfam" id="PF00201">
    <property type="entry name" value="UDPGT"/>
    <property type="match status" value="1"/>
</dbReference>
<dbReference type="FunFam" id="3.40.50.2000:FF:000118">
    <property type="entry name" value="UDP-glucuronosyltransferase"/>
    <property type="match status" value="1"/>
</dbReference>
<feature type="chain" id="PRO_5042106845" description="glucuronosyltransferase" evidence="13">
    <location>
        <begin position="21"/>
        <end position="671"/>
    </location>
</feature>